<proteinExistence type="predicted"/>
<protein>
    <submittedName>
        <fullName evidence="1">DUF3861 family protein</fullName>
    </submittedName>
</protein>
<dbReference type="Gene3D" id="3.10.20.850">
    <property type="entry name" value="Protein of unknown function DUF3861"/>
    <property type="match status" value="1"/>
</dbReference>
<dbReference type="Pfam" id="PF12977">
    <property type="entry name" value="DUF3861"/>
    <property type="match status" value="1"/>
</dbReference>
<reference evidence="1 2" key="1">
    <citation type="submission" date="2020-02" db="EMBL/GenBank/DDBJ databases">
        <title>Shewanella WXL01 sp. nov., a marine bacterium isolated from green algae in Luhuitou Fringing Reef (Northern South China Sea).</title>
        <authorList>
            <person name="Wang X."/>
        </authorList>
    </citation>
    <scope>NUCLEOTIDE SEQUENCE [LARGE SCALE GENOMIC DNA]</scope>
    <source>
        <strain evidence="1 2">MCCC 1A01895</strain>
    </source>
</reference>
<accession>A0ABS5I2J8</accession>
<evidence type="ECO:0000313" key="1">
    <source>
        <dbReference type="EMBL" id="MBR9728043.1"/>
    </source>
</evidence>
<gene>
    <name evidence="1" type="ORF">G3R48_08615</name>
</gene>
<dbReference type="InterPro" id="IPR024476">
    <property type="entry name" value="DUF3861"/>
</dbReference>
<dbReference type="InterPro" id="IPR038194">
    <property type="entry name" value="DUF3861_sf"/>
</dbReference>
<organism evidence="1 2">
    <name type="scientific">Shewanella intestini</name>
    <dbReference type="NCBI Taxonomy" id="2017544"/>
    <lineage>
        <taxon>Bacteria</taxon>
        <taxon>Pseudomonadati</taxon>
        <taxon>Pseudomonadota</taxon>
        <taxon>Gammaproteobacteria</taxon>
        <taxon>Alteromonadales</taxon>
        <taxon>Shewanellaceae</taxon>
        <taxon>Shewanella</taxon>
    </lineage>
</organism>
<name>A0ABS5I2J8_9GAMM</name>
<comment type="caution">
    <text evidence="1">The sequence shown here is derived from an EMBL/GenBank/DDBJ whole genome shotgun (WGS) entry which is preliminary data.</text>
</comment>
<dbReference type="EMBL" id="JAAIKR010000006">
    <property type="protein sequence ID" value="MBR9728043.1"/>
    <property type="molecule type" value="Genomic_DNA"/>
</dbReference>
<evidence type="ECO:0000313" key="2">
    <source>
        <dbReference type="Proteomes" id="UP000811844"/>
    </source>
</evidence>
<dbReference type="Proteomes" id="UP000811844">
    <property type="component" value="Unassembled WGS sequence"/>
</dbReference>
<keyword evidence="2" id="KW-1185">Reference proteome</keyword>
<sequence>MMINSKDNRYKITIEEITVNQQGRSMAFEVQDREDIFNVVENLKQRSGLDEQLATKLGVSLRLLGPIMMHNRKHPLFADFMPHFKNFMQNLKNTVKAAKGN</sequence>